<organism evidence="2 3">
    <name type="scientific">Citrobacter telavivensis</name>
    <dbReference type="NCBI Taxonomy" id="2653932"/>
    <lineage>
        <taxon>Bacteria</taxon>
        <taxon>Pseudomonadati</taxon>
        <taxon>Pseudomonadota</taxon>
        <taxon>Gammaproteobacteria</taxon>
        <taxon>Enterobacterales</taxon>
        <taxon>Enterobacteriaceae</taxon>
        <taxon>Citrobacter</taxon>
    </lineage>
</organism>
<evidence type="ECO:0000313" key="2">
    <source>
        <dbReference type="EMBL" id="MPQ52823.1"/>
    </source>
</evidence>
<feature type="domain" description="Shedu protein SduA C-terminal" evidence="1">
    <location>
        <begin position="179"/>
        <end position="355"/>
    </location>
</feature>
<name>A0A6L5EDK9_9ENTR</name>
<protein>
    <submittedName>
        <fullName evidence="2">DUF4263 domain-containing protein</fullName>
    </submittedName>
</protein>
<dbReference type="Proteomes" id="UP000475079">
    <property type="component" value="Unassembled WGS sequence"/>
</dbReference>
<dbReference type="Pfam" id="PF14082">
    <property type="entry name" value="SduA_C"/>
    <property type="match status" value="1"/>
</dbReference>
<reference evidence="2 3" key="1">
    <citation type="submission" date="2019-10" db="EMBL/GenBank/DDBJ databases">
        <title>Characterization of a new Citrobacter species.</title>
        <authorList>
            <person name="Goncalves Ribeiro T."/>
            <person name="Izdebski R."/>
            <person name="Urbanowicz P."/>
            <person name="Carmeli Y."/>
            <person name="Gniadkowski M."/>
            <person name="Peixe L."/>
        </authorList>
    </citation>
    <scope>NUCLEOTIDE SEQUENCE [LARGE SCALE GENOMIC DNA]</scope>
    <source>
        <strain evidence="2 3">NMI7905_11</strain>
    </source>
</reference>
<sequence>MMKVSDFIFKFKPNDYSHEYSLCRVRIFLHANTQFSLLTDLDDKSPTSVTNSVEHIRKQLIDEGFIYNDTKIIEHYEEGFSGYGSFDIVTFDHNNSPNWEKTTLKKAQLMLGCSYEELLDGTLKNERLFKKIEYFYQQLYPYTKKTYVEDSNIITRRLLIKEHSILKKEISDFIKTNPTEREIAEFLKKDLSFFASFYANPKEEYIVLSELKIANGFVDYVIFSGRSRMDVTLIEIKGANFNLMNQSGYGNLSQKTNEAIQQVRERISVIYRGDYEKYRNYFHEIREQVETGSGFSNALLGPRGKLSVDPNKDINIRSVVIAGRSNNDLEESKQRHNVEITSSPPIRLESWDSLINKF</sequence>
<dbReference type="RefSeq" id="WP_152401845.1">
    <property type="nucleotide sequence ID" value="NZ_WHIY01000012.1"/>
</dbReference>
<dbReference type="AlphaFoldDB" id="A0A6L5EDK9"/>
<proteinExistence type="predicted"/>
<gene>
    <name evidence="2" type="ORF">GBB84_18150</name>
</gene>
<dbReference type="InterPro" id="IPR025359">
    <property type="entry name" value="SduA_C"/>
</dbReference>
<evidence type="ECO:0000259" key="1">
    <source>
        <dbReference type="Pfam" id="PF14082"/>
    </source>
</evidence>
<evidence type="ECO:0000313" key="3">
    <source>
        <dbReference type="Proteomes" id="UP000475079"/>
    </source>
</evidence>
<accession>A0A6L5EDK9</accession>
<dbReference type="EMBL" id="WHIY01000012">
    <property type="protein sequence ID" value="MPQ52823.1"/>
    <property type="molecule type" value="Genomic_DNA"/>
</dbReference>
<comment type="caution">
    <text evidence="2">The sequence shown here is derived from an EMBL/GenBank/DDBJ whole genome shotgun (WGS) entry which is preliminary data.</text>
</comment>
<keyword evidence="3" id="KW-1185">Reference proteome</keyword>